<comment type="caution">
    <text evidence="1">The sequence shown here is derived from an EMBL/GenBank/DDBJ whole genome shotgun (WGS) entry which is preliminary data.</text>
</comment>
<dbReference type="EMBL" id="LTBA01000017">
    <property type="protein sequence ID" value="KYH34402.1"/>
    <property type="molecule type" value="Genomic_DNA"/>
</dbReference>
<dbReference type="SUPFAM" id="SSF54913">
    <property type="entry name" value="GlnB-like"/>
    <property type="match status" value="1"/>
</dbReference>
<dbReference type="AlphaFoldDB" id="A0A151B3R8"/>
<accession>A0A151B3R8</accession>
<evidence type="ECO:0000313" key="2">
    <source>
        <dbReference type="Proteomes" id="UP000075531"/>
    </source>
</evidence>
<organism evidence="1 2">
    <name type="scientific">Clostridium tepidiprofundi DSM 19306</name>
    <dbReference type="NCBI Taxonomy" id="1121338"/>
    <lineage>
        <taxon>Bacteria</taxon>
        <taxon>Bacillati</taxon>
        <taxon>Bacillota</taxon>
        <taxon>Clostridia</taxon>
        <taxon>Eubacteriales</taxon>
        <taxon>Clostridiaceae</taxon>
        <taxon>Clostridium</taxon>
    </lineage>
</organism>
<reference evidence="1 2" key="1">
    <citation type="submission" date="2016-02" db="EMBL/GenBank/DDBJ databases">
        <title>Genome sequence of Clostridium tepidiprofundi DSM 19306.</title>
        <authorList>
            <person name="Poehlein A."/>
            <person name="Daniel R."/>
        </authorList>
    </citation>
    <scope>NUCLEOTIDE SEQUENCE [LARGE SCALE GENOMIC DNA]</scope>
    <source>
        <strain evidence="1 2">DSM 19306</strain>
    </source>
</reference>
<keyword evidence="2" id="KW-1185">Reference proteome</keyword>
<proteinExistence type="predicted"/>
<dbReference type="STRING" id="1121338.CLTEP_16350"/>
<evidence type="ECO:0008006" key="3">
    <source>
        <dbReference type="Google" id="ProtNLM"/>
    </source>
</evidence>
<protein>
    <recommendedName>
        <fullName evidence="3">Nitrogen regulatory protein P-II</fullName>
    </recommendedName>
</protein>
<dbReference type="Proteomes" id="UP000075531">
    <property type="component" value="Unassembled WGS sequence"/>
</dbReference>
<dbReference type="OrthoDB" id="9810781at2"/>
<evidence type="ECO:0000313" key="1">
    <source>
        <dbReference type="EMBL" id="KYH34402.1"/>
    </source>
</evidence>
<dbReference type="InterPro" id="IPR011322">
    <property type="entry name" value="N-reg_PII-like_a/b"/>
</dbReference>
<dbReference type="RefSeq" id="WP_066825190.1">
    <property type="nucleotide sequence ID" value="NZ_LTBA01000017.1"/>
</dbReference>
<name>A0A151B3R8_9CLOT</name>
<gene>
    <name evidence="1" type="ORF">CLTEP_16350</name>
</gene>
<dbReference type="PATRIC" id="fig|1121338.3.peg.1683"/>
<sequence>MYALFLILNDIDKLDKIQEIFYENRCGATSVDSQGLGKILLEHHIDVSVFAGIRKLVEGNTPYNKTIMSVIQKEEKLRKIIDLINEELELDSKKGIGFLFVLPVIECHGYIHDKGKKE</sequence>